<dbReference type="WBParaSite" id="L893_g17287.t1">
    <property type="protein sequence ID" value="L893_g17287.t1"/>
    <property type="gene ID" value="L893_g17287"/>
</dbReference>
<feature type="compositionally biased region" description="Basic and acidic residues" evidence="1">
    <location>
        <begin position="250"/>
        <end position="259"/>
    </location>
</feature>
<evidence type="ECO:0000313" key="3">
    <source>
        <dbReference type="WBParaSite" id="L893_g17287.t1"/>
    </source>
</evidence>
<feature type="region of interest" description="Disordered" evidence="1">
    <location>
        <begin position="209"/>
        <end position="265"/>
    </location>
</feature>
<dbReference type="Proteomes" id="UP000095287">
    <property type="component" value="Unplaced"/>
</dbReference>
<protein>
    <submittedName>
        <fullName evidence="3">EH domain-containing protein</fullName>
    </submittedName>
</protein>
<name>A0A1I7YLC6_9BILA</name>
<keyword evidence="2" id="KW-1185">Reference proteome</keyword>
<sequence length="414" mass="45442">MKQLTLFRLVYSGQAGPLSTCDASSRHGMGEFMFCGKDVARPPPLPAHTTVTSVASHPSAPSATKSIKNEQWANTLFGPKGLLTAVFHAVDDRNKADAPKAAHIQADLPAKPFDFAKIFDALLMNSQKGDFDEPIPELPEFFGICNRLSCGDIFKALDQFKKSEFFSNFQTALQLIQDPKGWDIIGELLSKPELIASFTGGQMPGLENIFGSALGKPEGENGAKENKPKQRPGDILPGDGDLGTDYSSLVDERPPELQKVKKPNAIELPEIAENVDGGTEDYYSAVSGGGDEYVETIEKVEKIEKTKPTAPPVKERMELPEISESIDGPGEEIDGMETITVDEKIESVLPSPTEKKPSFQRRFVTVEATSTTTRAPVTRAPLTTRKPFVITTRIPTTTTKNFRKEDDYYSMYYD</sequence>
<organism evidence="2 3">
    <name type="scientific">Steinernema glaseri</name>
    <dbReference type="NCBI Taxonomy" id="37863"/>
    <lineage>
        <taxon>Eukaryota</taxon>
        <taxon>Metazoa</taxon>
        <taxon>Ecdysozoa</taxon>
        <taxon>Nematoda</taxon>
        <taxon>Chromadorea</taxon>
        <taxon>Rhabditida</taxon>
        <taxon>Tylenchina</taxon>
        <taxon>Panagrolaimomorpha</taxon>
        <taxon>Strongyloidoidea</taxon>
        <taxon>Steinernematidae</taxon>
        <taxon>Steinernema</taxon>
    </lineage>
</organism>
<evidence type="ECO:0000313" key="2">
    <source>
        <dbReference type="Proteomes" id="UP000095287"/>
    </source>
</evidence>
<feature type="compositionally biased region" description="Low complexity" evidence="1">
    <location>
        <begin position="233"/>
        <end position="245"/>
    </location>
</feature>
<dbReference type="AlphaFoldDB" id="A0A1I7YLC6"/>
<feature type="compositionally biased region" description="Basic and acidic residues" evidence="1">
    <location>
        <begin position="217"/>
        <end position="232"/>
    </location>
</feature>
<reference evidence="3" key="1">
    <citation type="submission" date="2016-11" db="UniProtKB">
        <authorList>
            <consortium name="WormBaseParasite"/>
        </authorList>
    </citation>
    <scope>IDENTIFICATION</scope>
</reference>
<proteinExistence type="predicted"/>
<evidence type="ECO:0000256" key="1">
    <source>
        <dbReference type="SAM" id="MobiDB-lite"/>
    </source>
</evidence>
<accession>A0A1I7YLC6</accession>